<protein>
    <submittedName>
        <fullName evidence="2">DUF4148 domain-containing protein</fullName>
    </submittedName>
</protein>
<sequence>MKSLIRAAAAALIVTLPIAAFAQPNAPVTRADVRAQLVQLEDAGYNPASDHATYPAKLEAAQARLNAQHGADAYGGAADSASQSGTAFHPQYDVGLKSIYTGH</sequence>
<proteinExistence type="predicted"/>
<comment type="caution">
    <text evidence="2">The sequence shown here is derived from an EMBL/GenBank/DDBJ whole genome shotgun (WGS) entry which is preliminary data.</text>
</comment>
<dbReference type="Proteomes" id="UP001386437">
    <property type="component" value="Unassembled WGS sequence"/>
</dbReference>
<dbReference type="RefSeq" id="WP_336602433.1">
    <property type="nucleotide sequence ID" value="NZ_JACFYJ010000137.1"/>
</dbReference>
<evidence type="ECO:0000313" key="3">
    <source>
        <dbReference type="Proteomes" id="UP001386437"/>
    </source>
</evidence>
<gene>
    <name evidence="2" type="ORF">H3V53_38885</name>
</gene>
<feature type="signal peptide" evidence="1">
    <location>
        <begin position="1"/>
        <end position="22"/>
    </location>
</feature>
<dbReference type="EMBL" id="JACFYJ010000137">
    <property type="protein sequence ID" value="MEI6002848.1"/>
    <property type="molecule type" value="Genomic_DNA"/>
</dbReference>
<reference evidence="2 3" key="1">
    <citation type="journal article" date="2022" name="Arch. Microbiol.">
        <title>Paraburkholderia bengalensis sp. nov. isolated from roots of Oryza sativa, IR64.</title>
        <authorList>
            <person name="Nag P."/>
            <person name="Mondal N."/>
            <person name="Sarkar J."/>
            <person name="Das S."/>
        </authorList>
    </citation>
    <scope>NUCLEOTIDE SEQUENCE [LARGE SCALE GENOMIC DNA]</scope>
    <source>
        <strain evidence="2 3">IR64_4_BI</strain>
    </source>
</reference>
<keyword evidence="3" id="KW-1185">Reference proteome</keyword>
<evidence type="ECO:0000256" key="1">
    <source>
        <dbReference type="SAM" id="SignalP"/>
    </source>
</evidence>
<dbReference type="Pfam" id="PF13663">
    <property type="entry name" value="DUF4148"/>
    <property type="match status" value="1"/>
</dbReference>
<name>A0ABU8J5L3_9BURK</name>
<dbReference type="InterPro" id="IPR025421">
    <property type="entry name" value="DUF4148"/>
</dbReference>
<evidence type="ECO:0000313" key="2">
    <source>
        <dbReference type="EMBL" id="MEI6002848.1"/>
    </source>
</evidence>
<organism evidence="2 3">
    <name type="scientific">Paraburkholderia bengalensis</name>
    <dbReference type="NCBI Taxonomy" id="2747562"/>
    <lineage>
        <taxon>Bacteria</taxon>
        <taxon>Pseudomonadati</taxon>
        <taxon>Pseudomonadota</taxon>
        <taxon>Betaproteobacteria</taxon>
        <taxon>Burkholderiales</taxon>
        <taxon>Burkholderiaceae</taxon>
        <taxon>Paraburkholderia</taxon>
    </lineage>
</organism>
<keyword evidence="1" id="KW-0732">Signal</keyword>
<accession>A0ABU8J5L3</accession>
<feature type="chain" id="PRO_5046159516" evidence="1">
    <location>
        <begin position="23"/>
        <end position="103"/>
    </location>
</feature>